<dbReference type="Proteomes" id="UP000606499">
    <property type="component" value="Unassembled WGS sequence"/>
</dbReference>
<comment type="subcellular location">
    <subcellularLocation>
        <location evidence="3">Cytoplasm</location>
    </subcellularLocation>
</comment>
<evidence type="ECO:0000256" key="2">
    <source>
        <dbReference type="ARBA" id="ARBA00022801"/>
    </source>
</evidence>
<feature type="site" description="Important for substrate specificity" evidence="3">
    <location>
        <position position="152"/>
    </location>
</feature>
<keyword evidence="5" id="KW-1185">Reference proteome</keyword>
<comment type="cofactor">
    <cofactor evidence="1 3">
        <name>a divalent metal cation</name>
        <dbReference type="ChEBI" id="CHEBI:60240"/>
    </cofactor>
</comment>
<accession>A0A923RXR6</accession>
<feature type="site" description="Important for substrate specificity" evidence="3">
    <location>
        <position position="69"/>
    </location>
</feature>
<dbReference type="GO" id="GO:0009117">
    <property type="term" value="P:nucleotide metabolic process"/>
    <property type="evidence" value="ECO:0007669"/>
    <property type="project" value="UniProtKB-KW"/>
</dbReference>
<evidence type="ECO:0000256" key="1">
    <source>
        <dbReference type="ARBA" id="ARBA00001968"/>
    </source>
</evidence>
<keyword evidence="3" id="KW-0963">Cytoplasm</keyword>
<proteinExistence type="inferred from homology"/>
<organism evidence="4 5">
    <name type="scientific">Agathobaculum faecis</name>
    <dbReference type="NCBI Taxonomy" id="2763013"/>
    <lineage>
        <taxon>Bacteria</taxon>
        <taxon>Bacillati</taxon>
        <taxon>Bacillota</taxon>
        <taxon>Clostridia</taxon>
        <taxon>Eubacteriales</taxon>
        <taxon>Butyricicoccaceae</taxon>
        <taxon>Agathobaculum</taxon>
    </lineage>
</organism>
<dbReference type="GO" id="GO:0005737">
    <property type="term" value="C:cytoplasm"/>
    <property type="evidence" value="ECO:0007669"/>
    <property type="project" value="UniProtKB-SubCell"/>
</dbReference>
<dbReference type="SUPFAM" id="SSF52972">
    <property type="entry name" value="ITPase-like"/>
    <property type="match status" value="1"/>
</dbReference>
<evidence type="ECO:0000313" key="4">
    <source>
        <dbReference type="EMBL" id="MBC5724635.1"/>
    </source>
</evidence>
<dbReference type="PANTHER" id="PTHR43213:SF5">
    <property type="entry name" value="BIFUNCTIONAL DTTP_UTP PYROPHOSPHATASE_METHYLTRANSFERASE PROTEIN-RELATED"/>
    <property type="match status" value="1"/>
</dbReference>
<name>A0A923RXR6_9FIRM</name>
<comment type="function">
    <text evidence="3">Nucleoside triphosphate pyrophosphatase that hydrolyzes dTTP and UTP. May have a dual role in cell division arrest and in preventing the incorporation of modified nucleotides into cellular nucleic acids.</text>
</comment>
<dbReference type="PANTHER" id="PTHR43213">
    <property type="entry name" value="BIFUNCTIONAL DTTP/UTP PYROPHOSPHATASE/METHYLTRANSFERASE PROTEIN-RELATED"/>
    <property type="match status" value="1"/>
</dbReference>
<dbReference type="InterPro" id="IPR003697">
    <property type="entry name" value="Maf-like"/>
</dbReference>
<keyword evidence="3" id="KW-0546">Nucleotide metabolism</keyword>
<comment type="caution">
    <text evidence="4">The sequence shown here is derived from an EMBL/GenBank/DDBJ whole genome shotgun (WGS) entry which is preliminary data.</text>
</comment>
<dbReference type="Pfam" id="PF02545">
    <property type="entry name" value="Maf"/>
    <property type="match status" value="1"/>
</dbReference>
<dbReference type="EC" id="3.6.1.9" evidence="3"/>
<dbReference type="AlphaFoldDB" id="A0A923RXR6"/>
<protein>
    <recommendedName>
        <fullName evidence="3">dTTP/UTP pyrophosphatase</fullName>
        <shortName evidence="3">dTTPase/UTPase</shortName>
        <ecNumber evidence="3">3.6.1.9</ecNumber>
    </recommendedName>
    <alternativeName>
        <fullName evidence="3">Nucleoside triphosphate pyrophosphatase</fullName>
    </alternativeName>
    <alternativeName>
        <fullName evidence="3">Nucleotide pyrophosphatase</fullName>
        <shortName evidence="3">Nucleotide PPase</shortName>
    </alternativeName>
</protein>
<dbReference type="EMBL" id="JACOPL010000003">
    <property type="protein sequence ID" value="MBC5724635.1"/>
    <property type="molecule type" value="Genomic_DNA"/>
</dbReference>
<reference evidence="4" key="1">
    <citation type="submission" date="2020-08" db="EMBL/GenBank/DDBJ databases">
        <title>Genome public.</title>
        <authorList>
            <person name="Liu C."/>
            <person name="Sun Q."/>
        </authorList>
    </citation>
    <scope>NUCLEOTIDE SEQUENCE</scope>
    <source>
        <strain evidence="4">NSJ-28</strain>
    </source>
</reference>
<dbReference type="Gene3D" id="3.90.950.10">
    <property type="match status" value="1"/>
</dbReference>
<comment type="caution">
    <text evidence="3">Lacks conserved residue(s) required for the propagation of feature annotation.</text>
</comment>
<comment type="catalytic activity">
    <reaction evidence="3">
        <text>dTTP + H2O = dTMP + diphosphate + H(+)</text>
        <dbReference type="Rhea" id="RHEA:28534"/>
        <dbReference type="ChEBI" id="CHEBI:15377"/>
        <dbReference type="ChEBI" id="CHEBI:15378"/>
        <dbReference type="ChEBI" id="CHEBI:33019"/>
        <dbReference type="ChEBI" id="CHEBI:37568"/>
        <dbReference type="ChEBI" id="CHEBI:63528"/>
        <dbReference type="EC" id="3.6.1.9"/>
    </reaction>
</comment>
<feature type="active site" description="Proton acceptor" evidence="3">
    <location>
        <position position="68"/>
    </location>
</feature>
<dbReference type="CDD" id="cd00555">
    <property type="entry name" value="Maf"/>
    <property type="match status" value="1"/>
</dbReference>
<evidence type="ECO:0000256" key="3">
    <source>
        <dbReference type="HAMAP-Rule" id="MF_00528"/>
    </source>
</evidence>
<dbReference type="HAMAP" id="MF_00528">
    <property type="entry name" value="Maf"/>
    <property type="match status" value="1"/>
</dbReference>
<dbReference type="InterPro" id="IPR029001">
    <property type="entry name" value="ITPase-like_fam"/>
</dbReference>
<dbReference type="RefSeq" id="WP_147573960.1">
    <property type="nucleotide sequence ID" value="NZ_JACOPL010000003.1"/>
</dbReference>
<gene>
    <name evidence="4" type="primary">maf</name>
    <name evidence="4" type="ORF">H8S45_04065</name>
</gene>
<dbReference type="NCBIfam" id="TIGR00172">
    <property type="entry name" value="maf"/>
    <property type="match status" value="1"/>
</dbReference>
<keyword evidence="2 3" id="KW-0378">Hydrolase</keyword>
<comment type="similarity">
    <text evidence="3">Belongs to the Maf family. YhdE subfamily.</text>
</comment>
<evidence type="ECO:0000313" key="5">
    <source>
        <dbReference type="Proteomes" id="UP000606499"/>
    </source>
</evidence>
<dbReference type="GO" id="GO:0047429">
    <property type="term" value="F:nucleoside triphosphate diphosphatase activity"/>
    <property type="evidence" value="ECO:0007669"/>
    <property type="project" value="UniProtKB-EC"/>
</dbReference>
<feature type="site" description="Important for substrate specificity" evidence="3">
    <location>
        <position position="11"/>
    </location>
</feature>
<comment type="catalytic activity">
    <reaction evidence="3">
        <text>UTP + H2O = UMP + diphosphate + H(+)</text>
        <dbReference type="Rhea" id="RHEA:29395"/>
        <dbReference type="ChEBI" id="CHEBI:15377"/>
        <dbReference type="ChEBI" id="CHEBI:15378"/>
        <dbReference type="ChEBI" id="CHEBI:33019"/>
        <dbReference type="ChEBI" id="CHEBI:46398"/>
        <dbReference type="ChEBI" id="CHEBI:57865"/>
        <dbReference type="EC" id="3.6.1.9"/>
    </reaction>
</comment>
<dbReference type="PIRSF" id="PIRSF006305">
    <property type="entry name" value="Maf"/>
    <property type="match status" value="1"/>
</dbReference>
<sequence length="190" mass="20404">MRIILASASPRRRELLALITKEFTVYPVDADETLRPGAPLDAEVVRLSRLKAEAARRMHPDAVCIGSDTMVTIDGLPLGKPADVRQAADMLRHLRGRTHEVLTGLAVLPPDGAARTLCTRTRVTFRDFAEDELAAYLATGEPLDKAGAYGIQGRGALLVAGIEGDYYSVMGLPVAPLYEVLRGLGALRAG</sequence>